<organism evidence="2 3">
    <name type="scientific">Purpureocillium lilacinum</name>
    <name type="common">Paecilomyces lilacinus</name>
    <dbReference type="NCBI Taxonomy" id="33203"/>
    <lineage>
        <taxon>Eukaryota</taxon>
        <taxon>Fungi</taxon>
        <taxon>Dikarya</taxon>
        <taxon>Ascomycota</taxon>
        <taxon>Pezizomycotina</taxon>
        <taxon>Sordariomycetes</taxon>
        <taxon>Hypocreomycetidae</taxon>
        <taxon>Hypocreales</taxon>
        <taxon>Ophiocordycipitaceae</taxon>
        <taxon>Purpureocillium</taxon>
    </lineage>
</organism>
<dbReference type="EMBL" id="JAWRVI010000113">
    <property type="protein sequence ID" value="KAK4076843.1"/>
    <property type="molecule type" value="Genomic_DNA"/>
</dbReference>
<sequence length="550" mass="62486">MLAKLPPEVLDLVAGKMRKVDLIALSESSKYMRKASWRQLWQSITIGPWSEDDLHKMAVAGLPPICLQLTTSLRFHADILHATTRRCPHGKEYLCSDDISEDGSNSECDNEGDKSRAKFTRLSQRAKTWLEQLDGNQLQEFRYFKSEYKVNLSAFRWLRSLTWKAPDAYSLDALFTAIQSNAAHLQKLEIDFVDWPELWCELFDAMDYNANAAQTYFAEGVFGTISRSPSIFLPEIRTLVLSQVPVVAWMAQMINFGSLAKLTLRRCPGWETLLDRIVEIKSPIKLTSLEIQETDETSWWTSLTLLNFIGAFQGLEELFISRPGPDACPELWDCIACRHTTLKRLVQQQNAVTDKTPPYFEWVNPIWDFALFGRDLRCIRDDPSLSPLAGFDLEFLGIACPPERLRHVLLPFASRATLKVLHIRQSAPDLVRYPSWALIPSLTASRAKGRALSESGRALSESGRALRDKFRHFAEWIFGPQGIKSLRVVAFGDFAHGGRRPQDNVILCKSTGGKESFQLLGKHEAQWLDVLEEYRNALEACPAEGILDYR</sequence>
<dbReference type="InterPro" id="IPR001810">
    <property type="entry name" value="F-box_dom"/>
</dbReference>
<accession>A0ABR0BGK6</accession>
<reference evidence="2 3" key="1">
    <citation type="journal article" date="2024" name="Microbiol. Resour. Announc.">
        <title>Genome annotations for the ascomycete fungi Trichoderma harzianum, Trichoderma aggressivum, and Purpureocillium lilacinum.</title>
        <authorList>
            <person name="Beijen E.P.W."/>
            <person name="Ohm R.A."/>
        </authorList>
    </citation>
    <scope>NUCLEOTIDE SEQUENCE [LARGE SCALE GENOMIC DNA]</scope>
    <source>
        <strain evidence="2 3">CBS 150709</strain>
    </source>
</reference>
<evidence type="ECO:0000313" key="2">
    <source>
        <dbReference type="EMBL" id="KAK4076843.1"/>
    </source>
</evidence>
<name>A0ABR0BGK6_PURLI</name>
<comment type="caution">
    <text evidence="2">The sequence shown here is derived from an EMBL/GenBank/DDBJ whole genome shotgun (WGS) entry which is preliminary data.</text>
</comment>
<dbReference type="Proteomes" id="UP001287286">
    <property type="component" value="Unassembled WGS sequence"/>
</dbReference>
<proteinExistence type="predicted"/>
<dbReference type="PROSITE" id="PS50181">
    <property type="entry name" value="FBOX"/>
    <property type="match status" value="1"/>
</dbReference>
<evidence type="ECO:0000259" key="1">
    <source>
        <dbReference type="PROSITE" id="PS50181"/>
    </source>
</evidence>
<feature type="domain" description="F-box" evidence="1">
    <location>
        <begin position="1"/>
        <end position="44"/>
    </location>
</feature>
<protein>
    <recommendedName>
        <fullName evidence="1">F-box domain-containing protein</fullName>
    </recommendedName>
</protein>
<evidence type="ECO:0000313" key="3">
    <source>
        <dbReference type="Proteomes" id="UP001287286"/>
    </source>
</evidence>
<keyword evidence="3" id="KW-1185">Reference proteome</keyword>
<gene>
    <name evidence="2" type="ORF">Purlil1_12576</name>
</gene>